<organism evidence="1 2">
    <name type="scientific">Roseateles saccharophilus</name>
    <name type="common">Pseudomonas saccharophila</name>
    <dbReference type="NCBI Taxonomy" id="304"/>
    <lineage>
        <taxon>Bacteria</taxon>
        <taxon>Pseudomonadati</taxon>
        <taxon>Pseudomonadota</taxon>
        <taxon>Betaproteobacteria</taxon>
        <taxon>Burkholderiales</taxon>
        <taxon>Sphaerotilaceae</taxon>
        <taxon>Roseateles</taxon>
    </lineage>
</organism>
<sequence>MNHGFGHEVPARHAPRELRQVTRYLIVISAGAVPVARLFTHSREPVAEIDAGTEEVAVMTAGAAATTGAMGPEWDRGLVGHSADERASAVVYVLDL</sequence>
<dbReference type="Proteomes" id="UP000295110">
    <property type="component" value="Unassembled WGS sequence"/>
</dbReference>
<name>A0A4R3V9V8_ROSSA</name>
<gene>
    <name evidence="1" type="ORF">EV671_100562</name>
</gene>
<protein>
    <submittedName>
        <fullName evidence="1">Uncharacterized protein</fullName>
    </submittedName>
</protein>
<comment type="caution">
    <text evidence="1">The sequence shown here is derived from an EMBL/GenBank/DDBJ whole genome shotgun (WGS) entry which is preliminary data.</text>
</comment>
<dbReference type="EMBL" id="SMBU01000005">
    <property type="protein sequence ID" value="TCV02027.1"/>
    <property type="molecule type" value="Genomic_DNA"/>
</dbReference>
<accession>A0A4R3V9V8</accession>
<keyword evidence="2" id="KW-1185">Reference proteome</keyword>
<dbReference type="RefSeq" id="WP_132570399.1">
    <property type="nucleotide sequence ID" value="NZ_CBCSGL010000117.1"/>
</dbReference>
<evidence type="ECO:0000313" key="2">
    <source>
        <dbReference type="Proteomes" id="UP000295110"/>
    </source>
</evidence>
<dbReference type="AlphaFoldDB" id="A0A4R3V9V8"/>
<evidence type="ECO:0000313" key="1">
    <source>
        <dbReference type="EMBL" id="TCV02027.1"/>
    </source>
</evidence>
<reference evidence="1 2" key="1">
    <citation type="submission" date="2019-03" db="EMBL/GenBank/DDBJ databases">
        <title>Genomic Encyclopedia of Type Strains, Phase IV (KMG-IV): sequencing the most valuable type-strain genomes for metagenomic binning, comparative biology and taxonomic classification.</title>
        <authorList>
            <person name="Goeker M."/>
        </authorList>
    </citation>
    <scope>NUCLEOTIDE SEQUENCE [LARGE SCALE GENOMIC DNA]</scope>
    <source>
        <strain evidence="1 2">DSM 654</strain>
    </source>
</reference>
<dbReference type="OrthoDB" id="8906090at2"/>
<proteinExistence type="predicted"/>